<keyword evidence="5" id="KW-0067">ATP-binding</keyword>
<dbReference type="STRING" id="472963.BKP45_03320"/>
<feature type="transmembrane region" description="Helical" evidence="8">
    <location>
        <begin position="636"/>
        <end position="655"/>
    </location>
</feature>
<dbReference type="InterPro" id="IPR050352">
    <property type="entry name" value="ABCG_transporters"/>
</dbReference>
<dbReference type="Proteomes" id="UP000180057">
    <property type="component" value="Unassembled WGS sequence"/>
</dbReference>
<feature type="domain" description="FHA" evidence="9">
    <location>
        <begin position="127"/>
        <end position="176"/>
    </location>
</feature>
<dbReference type="GO" id="GO:0140359">
    <property type="term" value="F:ABC-type transporter activity"/>
    <property type="evidence" value="ECO:0007669"/>
    <property type="project" value="InterPro"/>
</dbReference>
<dbReference type="InterPro" id="IPR003593">
    <property type="entry name" value="AAA+_ATPase"/>
</dbReference>
<dbReference type="InterPro" id="IPR003439">
    <property type="entry name" value="ABC_transporter-like_ATP-bd"/>
</dbReference>
<feature type="transmembrane region" description="Helical" evidence="8">
    <location>
        <begin position="667"/>
        <end position="685"/>
    </location>
</feature>
<evidence type="ECO:0000256" key="2">
    <source>
        <dbReference type="ARBA" id="ARBA00022448"/>
    </source>
</evidence>
<feature type="domain" description="ABC transporter" evidence="10">
    <location>
        <begin position="211"/>
        <end position="456"/>
    </location>
</feature>
<feature type="transmembrane region" description="Helical" evidence="8">
    <location>
        <begin position="523"/>
        <end position="541"/>
    </location>
</feature>
<name>A0A1S2MCK5_9BACI</name>
<dbReference type="SMART" id="SM00382">
    <property type="entry name" value="AAA"/>
    <property type="match status" value="1"/>
</dbReference>
<evidence type="ECO:0000256" key="7">
    <source>
        <dbReference type="ARBA" id="ARBA00023136"/>
    </source>
</evidence>
<dbReference type="SMART" id="SM00240">
    <property type="entry name" value="FHA"/>
    <property type="match status" value="2"/>
</dbReference>
<gene>
    <name evidence="11" type="ORF">BKP45_03320</name>
</gene>
<dbReference type="GO" id="GO:0016020">
    <property type="term" value="C:membrane"/>
    <property type="evidence" value="ECO:0007669"/>
    <property type="project" value="UniProtKB-SubCell"/>
</dbReference>
<dbReference type="CDD" id="cd00060">
    <property type="entry name" value="FHA"/>
    <property type="match status" value="2"/>
</dbReference>
<comment type="caution">
    <text evidence="11">The sequence shown here is derived from an EMBL/GenBank/DDBJ whole genome shotgun (WGS) entry which is preliminary data.</text>
</comment>
<protein>
    <submittedName>
        <fullName evidence="11">ABC transporter permease</fullName>
    </submittedName>
</protein>
<dbReference type="Gene3D" id="3.40.50.300">
    <property type="entry name" value="P-loop containing nucleotide triphosphate hydrolases"/>
    <property type="match status" value="1"/>
</dbReference>
<dbReference type="Pfam" id="PF00005">
    <property type="entry name" value="ABC_tran"/>
    <property type="match status" value="1"/>
</dbReference>
<reference evidence="11 12" key="1">
    <citation type="submission" date="2016-10" db="EMBL/GenBank/DDBJ databases">
        <title>Draft genome sequences of four alkaliphilic bacteria belonging to the Anaerobacillus genus.</title>
        <authorList>
            <person name="Bassil N.M."/>
            <person name="Lloyd J.R."/>
        </authorList>
    </citation>
    <scope>NUCLEOTIDE SEQUENCE [LARGE SCALE GENOMIC DNA]</scope>
    <source>
        <strain evidence="11 12">DSM 22531</strain>
    </source>
</reference>
<dbReference type="InterPro" id="IPR017871">
    <property type="entry name" value="ABC_transporter-like_CS"/>
</dbReference>
<accession>A0A1S2MCK5</accession>
<dbReference type="InterPro" id="IPR008984">
    <property type="entry name" value="SMAD_FHA_dom_sf"/>
</dbReference>
<dbReference type="PANTHER" id="PTHR48041:SF139">
    <property type="entry name" value="PROTEIN SCARLET"/>
    <property type="match status" value="1"/>
</dbReference>
<evidence type="ECO:0000256" key="8">
    <source>
        <dbReference type="SAM" id="Phobius"/>
    </source>
</evidence>
<evidence type="ECO:0000313" key="12">
    <source>
        <dbReference type="Proteomes" id="UP000180057"/>
    </source>
</evidence>
<dbReference type="EMBL" id="MLQS01000001">
    <property type="protein sequence ID" value="OIJ22478.1"/>
    <property type="molecule type" value="Genomic_DNA"/>
</dbReference>
<keyword evidence="7 8" id="KW-0472">Membrane</keyword>
<dbReference type="PANTHER" id="PTHR48041">
    <property type="entry name" value="ABC TRANSPORTER G FAMILY MEMBER 28"/>
    <property type="match status" value="1"/>
</dbReference>
<dbReference type="InterPro" id="IPR013525">
    <property type="entry name" value="ABC2_TM"/>
</dbReference>
<sequence>MKSAITVSYKGDVVTTIDIDHSSQKKFYTFGRSTKNDVFLQSAIVSNEHLVFEVRGDQVYVRDLNSTNGMFINGEKQPSAVLNNGDVIRIDDLSNNHNEGVMFIYSLHSSNIDEKWLEYSLREKTEVTIGREDSNEIVIVHSLVSRQHAMIEKLGSHFYIEDFKSTNGTFLNGKRVTGKQKLEPLDTIFIGSTKLIFHEDKIIYNVESSGLRLDAIHISKFVEESKGFLKPKQPKTILDDISIGIKAGELVSIIGGSGAGKSTFMDALNGFRLPTEGSVLINDDDFYENYEAYKNIIGYVPQQDIVYDTLSVEDMLTYAARLRMPEDSTEEEIQARVDQVIRDVELEGREDVLIKQLSGGQRKRASIAVELLADPKLFFLDEPTSGLDPGMERNMMQLLRKLSNQGKTIILITHATANLMLCDKVVILGFGGKLCYFGPPSGSLQFFGVKDYADIYDCINKHSSDWQMRFKQSEYYSYFKPLEVKTPKPISAPEVADRSSMKQFSILCKRYLKLTLADKQRSIVLLLQAPFIAFVLLLVVSDNPIQFYESSKELIFTIASTGVWIGLLNSIQEITKENDIYRRERAVNLKLIPYISSKLIILGVLSFVQAVLFVAILTQFITLPTESLLGSIRLELMITLFLTTFAATTLGLVISSMVSNSDRAMGIAPYLLIPQLILNGLVFKLEGAAEVISNLAISKWAARAIGISFDLNSRPLEIEDSGFRVPQRDLPEYFDYELSLLYQNWMILVGVAVICIIASIVSLKLKDN</sequence>
<keyword evidence="12" id="KW-1185">Reference proteome</keyword>
<dbReference type="PROSITE" id="PS50893">
    <property type="entry name" value="ABC_TRANSPORTER_2"/>
    <property type="match status" value="1"/>
</dbReference>
<dbReference type="GO" id="GO:0016887">
    <property type="term" value="F:ATP hydrolysis activity"/>
    <property type="evidence" value="ECO:0007669"/>
    <property type="project" value="InterPro"/>
</dbReference>
<keyword evidence="2" id="KW-0813">Transport</keyword>
<feature type="transmembrane region" description="Helical" evidence="8">
    <location>
        <begin position="591"/>
        <end position="616"/>
    </location>
</feature>
<dbReference type="InterPro" id="IPR027417">
    <property type="entry name" value="P-loop_NTPase"/>
</dbReference>
<dbReference type="AlphaFoldDB" id="A0A1S2MCK5"/>
<dbReference type="Pfam" id="PF00498">
    <property type="entry name" value="FHA"/>
    <property type="match status" value="2"/>
</dbReference>
<keyword evidence="6 8" id="KW-1133">Transmembrane helix</keyword>
<dbReference type="InterPro" id="IPR000253">
    <property type="entry name" value="FHA_dom"/>
</dbReference>
<keyword evidence="4" id="KW-0547">Nucleotide-binding</keyword>
<dbReference type="Gene3D" id="2.60.200.20">
    <property type="match status" value="2"/>
</dbReference>
<dbReference type="SUPFAM" id="SSF49879">
    <property type="entry name" value="SMAD/FHA domain"/>
    <property type="match status" value="2"/>
</dbReference>
<dbReference type="PROSITE" id="PS00211">
    <property type="entry name" value="ABC_TRANSPORTER_1"/>
    <property type="match status" value="1"/>
</dbReference>
<feature type="transmembrane region" description="Helical" evidence="8">
    <location>
        <begin position="745"/>
        <end position="765"/>
    </location>
</feature>
<evidence type="ECO:0000313" key="11">
    <source>
        <dbReference type="EMBL" id="OIJ22478.1"/>
    </source>
</evidence>
<evidence type="ECO:0000256" key="4">
    <source>
        <dbReference type="ARBA" id="ARBA00022741"/>
    </source>
</evidence>
<proteinExistence type="predicted"/>
<dbReference type="Pfam" id="PF01061">
    <property type="entry name" value="ABC2_membrane"/>
    <property type="match status" value="1"/>
</dbReference>
<comment type="subcellular location">
    <subcellularLocation>
        <location evidence="1">Membrane</location>
        <topology evidence="1">Multi-pass membrane protein</topology>
    </subcellularLocation>
</comment>
<feature type="domain" description="FHA" evidence="9">
    <location>
        <begin position="28"/>
        <end position="77"/>
    </location>
</feature>
<organism evidence="11 12">
    <name type="scientific">Anaerobacillus alkalidiazotrophicus</name>
    <dbReference type="NCBI Taxonomy" id="472963"/>
    <lineage>
        <taxon>Bacteria</taxon>
        <taxon>Bacillati</taxon>
        <taxon>Bacillota</taxon>
        <taxon>Bacilli</taxon>
        <taxon>Bacillales</taxon>
        <taxon>Bacillaceae</taxon>
        <taxon>Anaerobacillus</taxon>
    </lineage>
</organism>
<dbReference type="PROSITE" id="PS50006">
    <property type="entry name" value="FHA_DOMAIN"/>
    <property type="match status" value="2"/>
</dbReference>
<evidence type="ECO:0000256" key="1">
    <source>
        <dbReference type="ARBA" id="ARBA00004141"/>
    </source>
</evidence>
<dbReference type="SUPFAM" id="SSF52540">
    <property type="entry name" value="P-loop containing nucleoside triphosphate hydrolases"/>
    <property type="match status" value="1"/>
</dbReference>
<dbReference type="FunFam" id="3.40.50.300:FF:000474">
    <property type="entry name" value="Putative ABC transporter ATP-binding subunit"/>
    <property type="match status" value="1"/>
</dbReference>
<evidence type="ECO:0000259" key="10">
    <source>
        <dbReference type="PROSITE" id="PS50893"/>
    </source>
</evidence>
<dbReference type="GO" id="GO:0005524">
    <property type="term" value="F:ATP binding"/>
    <property type="evidence" value="ECO:0007669"/>
    <property type="project" value="UniProtKB-KW"/>
</dbReference>
<evidence type="ECO:0000256" key="3">
    <source>
        <dbReference type="ARBA" id="ARBA00022692"/>
    </source>
</evidence>
<feature type="transmembrane region" description="Helical" evidence="8">
    <location>
        <begin position="553"/>
        <end position="571"/>
    </location>
</feature>
<evidence type="ECO:0000259" key="9">
    <source>
        <dbReference type="PROSITE" id="PS50006"/>
    </source>
</evidence>
<evidence type="ECO:0000256" key="5">
    <source>
        <dbReference type="ARBA" id="ARBA00022840"/>
    </source>
</evidence>
<keyword evidence="3 8" id="KW-0812">Transmembrane</keyword>
<evidence type="ECO:0000256" key="6">
    <source>
        <dbReference type="ARBA" id="ARBA00022989"/>
    </source>
</evidence>